<feature type="domain" description="MobA-like NTP transferase" evidence="1">
    <location>
        <begin position="2"/>
        <end position="123"/>
    </location>
</feature>
<dbReference type="Gene3D" id="3.90.550.10">
    <property type="entry name" value="Spore Coat Polysaccharide Biosynthesis Protein SpsA, Chain A"/>
    <property type="match status" value="1"/>
</dbReference>
<dbReference type="STRING" id="553466.SAMN04487950_1736"/>
<dbReference type="PANTHER" id="PTHR43777">
    <property type="entry name" value="MOLYBDENUM COFACTOR CYTIDYLYLTRANSFERASE"/>
    <property type="match status" value="1"/>
</dbReference>
<keyword evidence="2" id="KW-0808">Transferase</keyword>
<dbReference type="Proteomes" id="UP000199607">
    <property type="component" value="Unassembled WGS sequence"/>
</dbReference>
<proteinExistence type="predicted"/>
<accession>A0A1I4E204</accession>
<dbReference type="PANTHER" id="PTHR43777:SF1">
    <property type="entry name" value="MOLYBDENUM COFACTOR CYTIDYLYLTRANSFERASE"/>
    <property type="match status" value="1"/>
</dbReference>
<gene>
    <name evidence="2" type="ORF">SAMN04487950_1736</name>
</gene>
<protein>
    <submittedName>
        <fullName evidence="2">Adenosylcobinamide-phosphate guanylyltransferase</fullName>
    </submittedName>
</protein>
<organism evidence="2 3">
    <name type="scientific">Halogranum rubrum</name>
    <dbReference type="NCBI Taxonomy" id="553466"/>
    <lineage>
        <taxon>Archaea</taxon>
        <taxon>Methanobacteriati</taxon>
        <taxon>Methanobacteriota</taxon>
        <taxon>Stenosarchaea group</taxon>
        <taxon>Halobacteria</taxon>
        <taxon>Halobacteriales</taxon>
        <taxon>Haloferacaceae</taxon>
    </lineage>
</organism>
<evidence type="ECO:0000259" key="1">
    <source>
        <dbReference type="Pfam" id="PF12804"/>
    </source>
</evidence>
<dbReference type="Pfam" id="PF12804">
    <property type="entry name" value="NTP_transf_3"/>
    <property type="match status" value="1"/>
</dbReference>
<dbReference type="EMBL" id="FOTC01000002">
    <property type="protein sequence ID" value="SFK98181.1"/>
    <property type="molecule type" value="Genomic_DNA"/>
</dbReference>
<name>A0A1I4E204_9EURY</name>
<keyword evidence="2" id="KW-0548">Nucleotidyltransferase</keyword>
<dbReference type="InterPro" id="IPR029044">
    <property type="entry name" value="Nucleotide-diphossugar_trans"/>
</dbReference>
<reference evidence="3" key="1">
    <citation type="submission" date="2016-10" db="EMBL/GenBank/DDBJ databases">
        <authorList>
            <person name="Varghese N."/>
            <person name="Submissions S."/>
        </authorList>
    </citation>
    <scope>NUCLEOTIDE SEQUENCE [LARGE SCALE GENOMIC DNA]</scope>
    <source>
        <strain evidence="3">CGMCC 1.7738</strain>
    </source>
</reference>
<dbReference type="GO" id="GO:0016779">
    <property type="term" value="F:nucleotidyltransferase activity"/>
    <property type="evidence" value="ECO:0007669"/>
    <property type="project" value="UniProtKB-KW"/>
</dbReference>
<dbReference type="AlphaFoldDB" id="A0A1I4E204"/>
<sequence>MCGGRGTRLGGDVEKPLVEVGGVPMVDRVLAALDGSRLGNVHAVVSPHAPATRDHLELELERLERHERDCTLVDAPGEGYVADLGYALELDRVETPVLTVVADLPLLDAEVVDTVLDRFDAVTGDAPGDDPPSLTVCVPAAVKRRLGASVDTSFDHEGRELAPTGVNVVAGSDDHLYCSHDIRLSVNVNRPADRELAEGLCD</sequence>
<keyword evidence="3" id="KW-1185">Reference proteome</keyword>
<dbReference type="SUPFAM" id="SSF53448">
    <property type="entry name" value="Nucleotide-diphospho-sugar transferases"/>
    <property type="match status" value="1"/>
</dbReference>
<dbReference type="InterPro" id="IPR025877">
    <property type="entry name" value="MobA-like_NTP_Trfase"/>
</dbReference>
<dbReference type="RefSeq" id="WP_089868513.1">
    <property type="nucleotide sequence ID" value="NZ_FOTC01000002.1"/>
</dbReference>
<evidence type="ECO:0000313" key="2">
    <source>
        <dbReference type="EMBL" id="SFK98181.1"/>
    </source>
</evidence>
<evidence type="ECO:0000313" key="3">
    <source>
        <dbReference type="Proteomes" id="UP000199607"/>
    </source>
</evidence>